<dbReference type="Gene3D" id="2.40.10.10">
    <property type="entry name" value="Trypsin-like serine proteases"/>
    <property type="match status" value="2"/>
</dbReference>
<protein>
    <submittedName>
        <fullName evidence="2">Serine protease</fullName>
    </submittedName>
</protein>
<sequence>MPPPDAQFRRELREALVEAYPTLSDLRMLVEDTIGVPLQNVTMAGDMPSIAFELIGWTRARGRLPELVAGAAAERPRSTKLKDLSRRFVFPHAAEGQEERIVREDVPFENAGEWAVRYNRCRVAVCRVEPQPLNESNADFGSGFLVAPDILLTNFHVIDHTGWKPDRVVFRFDCEVGSDGKEAAGRTCKLAADWKLGTSPRVSDGGLDFALLRLAEPVGNDPLPAGTRGWLALHTQPFRIGQPVFILQHPAARPLKLAIGTVRDVNPSPVQVSYDANTEGGSSGSPCFNSALQVVALHHFGGADHNRGVKAERIRQDLAGRAEPVLRQLAAPA</sequence>
<organism evidence="2 3">
    <name type="scientific">Gemmata algarum</name>
    <dbReference type="NCBI Taxonomy" id="2975278"/>
    <lineage>
        <taxon>Bacteria</taxon>
        <taxon>Pseudomonadati</taxon>
        <taxon>Planctomycetota</taxon>
        <taxon>Planctomycetia</taxon>
        <taxon>Gemmatales</taxon>
        <taxon>Gemmataceae</taxon>
        <taxon>Gemmata</taxon>
    </lineage>
</organism>
<feature type="domain" description="Effector-associated" evidence="1">
    <location>
        <begin position="7"/>
        <end position="88"/>
    </location>
</feature>
<dbReference type="SUPFAM" id="SSF50494">
    <property type="entry name" value="Trypsin-like serine proteases"/>
    <property type="match status" value="1"/>
</dbReference>
<proteinExistence type="predicted"/>
<dbReference type="InterPro" id="IPR009003">
    <property type="entry name" value="Peptidase_S1_PA"/>
</dbReference>
<dbReference type="PANTHER" id="PTHR36234">
    <property type="entry name" value="LYSYL ENDOPEPTIDASE"/>
    <property type="match status" value="1"/>
</dbReference>
<gene>
    <name evidence="2" type="ORF">R5W23_005492</name>
</gene>
<dbReference type="GO" id="GO:0008233">
    <property type="term" value="F:peptidase activity"/>
    <property type="evidence" value="ECO:0007669"/>
    <property type="project" value="UniProtKB-KW"/>
</dbReference>
<comment type="caution">
    <text evidence="2">The sequence shown here is derived from an EMBL/GenBank/DDBJ whole genome shotgun (WGS) entry which is preliminary data.</text>
</comment>
<dbReference type="InterPro" id="IPR045430">
    <property type="entry name" value="EAD1"/>
</dbReference>
<dbReference type="EMBL" id="JAXBLV010000028">
    <property type="protein sequence ID" value="MDY3558399.1"/>
    <property type="molecule type" value="Genomic_DNA"/>
</dbReference>
<dbReference type="Proteomes" id="UP001272242">
    <property type="component" value="Unassembled WGS sequence"/>
</dbReference>
<evidence type="ECO:0000259" key="1">
    <source>
        <dbReference type="Pfam" id="PF19955"/>
    </source>
</evidence>
<keyword evidence="2" id="KW-0378">Hydrolase</keyword>
<keyword evidence="2" id="KW-0645">Protease</keyword>
<evidence type="ECO:0000313" key="2">
    <source>
        <dbReference type="EMBL" id="MDY3558399.1"/>
    </source>
</evidence>
<dbReference type="RefSeq" id="WP_320685329.1">
    <property type="nucleotide sequence ID" value="NZ_JAXBLV010000028.1"/>
</dbReference>
<name>A0ABU5ET21_9BACT</name>
<accession>A0ABU5ET21</accession>
<keyword evidence="3" id="KW-1185">Reference proteome</keyword>
<dbReference type="Pfam" id="PF13365">
    <property type="entry name" value="Trypsin_2"/>
    <property type="match status" value="1"/>
</dbReference>
<evidence type="ECO:0000313" key="3">
    <source>
        <dbReference type="Proteomes" id="UP001272242"/>
    </source>
</evidence>
<dbReference type="Pfam" id="PF19955">
    <property type="entry name" value="EAD1"/>
    <property type="match status" value="1"/>
</dbReference>
<reference evidence="3" key="1">
    <citation type="journal article" date="2023" name="Mar. Drugs">
        <title>Gemmata algarum, a Novel Planctomycete Isolated from an Algal Mat, Displays Antimicrobial Activity.</title>
        <authorList>
            <person name="Kumar G."/>
            <person name="Kallscheuer N."/>
            <person name="Kashif M."/>
            <person name="Ahamad S."/>
            <person name="Jagadeeshwari U."/>
            <person name="Pannikurungottu S."/>
            <person name="Haufschild T."/>
            <person name="Kabuu M."/>
            <person name="Sasikala C."/>
            <person name="Jogler C."/>
            <person name="Ramana C."/>
        </authorList>
    </citation>
    <scope>NUCLEOTIDE SEQUENCE [LARGE SCALE GENOMIC DNA]</scope>
    <source>
        <strain evidence="3">JC673</strain>
    </source>
</reference>
<dbReference type="GO" id="GO:0006508">
    <property type="term" value="P:proteolysis"/>
    <property type="evidence" value="ECO:0007669"/>
    <property type="project" value="UniProtKB-KW"/>
</dbReference>
<dbReference type="PANTHER" id="PTHR36234:SF5">
    <property type="entry name" value="LYSYL ENDOPEPTIDASE"/>
    <property type="match status" value="1"/>
</dbReference>
<dbReference type="InterPro" id="IPR043504">
    <property type="entry name" value="Peptidase_S1_PA_chymotrypsin"/>
</dbReference>